<dbReference type="AlphaFoldDB" id="T1CJJ9"/>
<dbReference type="EMBL" id="AUZZ01000458">
    <property type="protein sequence ID" value="EQD67990.1"/>
    <property type="molecule type" value="Genomic_DNA"/>
</dbReference>
<keyword evidence="1" id="KW-0489">Methyltransferase</keyword>
<reference evidence="1" key="2">
    <citation type="journal article" date="2014" name="ISME J.">
        <title>Microbial stratification in low pH oxic and suboxic macroscopic growths along an acid mine drainage.</title>
        <authorList>
            <person name="Mendez-Garcia C."/>
            <person name="Mesa V."/>
            <person name="Sprenger R.R."/>
            <person name="Richter M."/>
            <person name="Diez M.S."/>
            <person name="Solano J."/>
            <person name="Bargiela R."/>
            <person name="Golyshina O.V."/>
            <person name="Manteca A."/>
            <person name="Ramos J.L."/>
            <person name="Gallego J.R."/>
            <person name="Llorente I."/>
            <person name="Martins Dos Santos V.A."/>
            <person name="Jensen O.N."/>
            <person name="Pelaez A.I."/>
            <person name="Sanchez J."/>
            <person name="Ferrer M."/>
        </authorList>
    </citation>
    <scope>NUCLEOTIDE SEQUENCE</scope>
</reference>
<protein>
    <submittedName>
        <fullName evidence="1">Type I restriction-modification system methyltransferase subunit</fullName>
    </submittedName>
</protein>
<dbReference type="GO" id="GO:0032259">
    <property type="term" value="P:methylation"/>
    <property type="evidence" value="ECO:0007669"/>
    <property type="project" value="UniProtKB-KW"/>
</dbReference>
<sequence length="107" mass="12767">AVWSRIEDLLHARKSRWKATEQKLYRSVFTQKDPEAAPVAKGGRDEVYEPDADLRDFENVPLKDDIDAFFEREVRPHVPDAWMDRAKDKIGYEINFNRHFYKYTPPR</sequence>
<reference evidence="1" key="1">
    <citation type="submission" date="2013-08" db="EMBL/GenBank/DDBJ databases">
        <authorList>
            <person name="Mendez C."/>
            <person name="Richter M."/>
            <person name="Ferrer M."/>
            <person name="Sanchez J."/>
        </authorList>
    </citation>
    <scope>NUCLEOTIDE SEQUENCE</scope>
</reference>
<feature type="non-terminal residue" evidence="1">
    <location>
        <position position="107"/>
    </location>
</feature>
<gene>
    <name evidence="1" type="ORF">B2A_00589</name>
</gene>
<organism evidence="1">
    <name type="scientific">mine drainage metagenome</name>
    <dbReference type="NCBI Taxonomy" id="410659"/>
    <lineage>
        <taxon>unclassified sequences</taxon>
        <taxon>metagenomes</taxon>
        <taxon>ecological metagenomes</taxon>
    </lineage>
</organism>
<keyword evidence="1" id="KW-0808">Transferase</keyword>
<comment type="caution">
    <text evidence="1">The sequence shown here is derived from an EMBL/GenBank/DDBJ whole genome shotgun (WGS) entry which is preliminary data.</text>
</comment>
<dbReference type="GO" id="GO:0008168">
    <property type="term" value="F:methyltransferase activity"/>
    <property type="evidence" value="ECO:0007669"/>
    <property type="project" value="UniProtKB-KW"/>
</dbReference>
<accession>T1CJJ9</accession>
<evidence type="ECO:0000313" key="1">
    <source>
        <dbReference type="EMBL" id="EQD67990.1"/>
    </source>
</evidence>
<name>T1CJJ9_9ZZZZ</name>
<proteinExistence type="predicted"/>
<feature type="non-terminal residue" evidence="1">
    <location>
        <position position="1"/>
    </location>
</feature>